<evidence type="ECO:0000256" key="1">
    <source>
        <dbReference type="RuleBase" id="RU366034"/>
    </source>
</evidence>
<sequence length="336" mass="38911">MSSIISHEALVAKLKHLPQPKYPWPNSIHPNFLEARQSYYAWIDRDYKFQSESARKKHKSHNLTDLAARGFPYLRTLEELRPVASYAANGAMMDDYFDRCSRQEMLGIVQHIMALLKGEETEEPINNGFLRQWWVLRQDALQCDIPASIYRRFIDTIADTFNGYAEEKAYYAANIIPPLAVYTLIREATSGAVPFCKYVCMQKDYRRLPDAILNHPHLLRIEVICALLIGMHNDFISLPKELMRPGDTMNIVKVFQNEHKMPLEEAYMAALAHHDNYLKEFLVLQQHLPRFDDEWKNMVAEYVEDLGIMVSGVYAWHTNDTTRYVPGGYVEGEFGG</sequence>
<dbReference type="InterPro" id="IPR034686">
    <property type="entry name" value="Terpene_cyclase-like_2"/>
</dbReference>
<protein>
    <recommendedName>
        <fullName evidence="1">Terpene synthase</fullName>
        <ecNumber evidence="1">4.2.3.-</ecNumber>
    </recommendedName>
</protein>
<dbReference type="Pfam" id="PF19086">
    <property type="entry name" value="Terpene_syn_C_2"/>
    <property type="match status" value="1"/>
</dbReference>
<dbReference type="SFLD" id="SFLDS00005">
    <property type="entry name" value="Isoprenoid_Synthase_Type_I"/>
    <property type="match status" value="1"/>
</dbReference>
<gene>
    <name evidence="2" type="ORF">COR50_13245</name>
</gene>
<dbReference type="Proteomes" id="UP000220133">
    <property type="component" value="Chromosome"/>
</dbReference>
<evidence type="ECO:0000313" key="2">
    <source>
        <dbReference type="EMBL" id="ATL48052.1"/>
    </source>
</evidence>
<organism evidence="2 3">
    <name type="scientific">Chitinophaga caeni</name>
    <dbReference type="NCBI Taxonomy" id="2029983"/>
    <lineage>
        <taxon>Bacteria</taxon>
        <taxon>Pseudomonadati</taxon>
        <taxon>Bacteroidota</taxon>
        <taxon>Chitinophagia</taxon>
        <taxon>Chitinophagales</taxon>
        <taxon>Chitinophagaceae</taxon>
        <taxon>Chitinophaga</taxon>
    </lineage>
</organism>
<dbReference type="AlphaFoldDB" id="A0A291QVZ9"/>
<name>A0A291QVZ9_9BACT</name>
<dbReference type="GO" id="GO:0046872">
    <property type="term" value="F:metal ion binding"/>
    <property type="evidence" value="ECO:0007669"/>
    <property type="project" value="UniProtKB-KW"/>
</dbReference>
<keyword evidence="1" id="KW-0456">Lyase</keyword>
<dbReference type="OrthoDB" id="1223397at2"/>
<reference evidence="2 3" key="1">
    <citation type="submission" date="2017-10" db="EMBL/GenBank/DDBJ databases">
        <title>Paenichitinophaga pekingensis gen. nov., sp. nov., isolated from activated sludge.</title>
        <authorList>
            <person name="Jin D."/>
            <person name="Kong X."/>
            <person name="Deng Y."/>
            <person name="Bai Z."/>
        </authorList>
    </citation>
    <scope>NUCLEOTIDE SEQUENCE [LARGE SCALE GENOMIC DNA]</scope>
    <source>
        <strain evidence="2 3">13</strain>
    </source>
</reference>
<dbReference type="RefSeq" id="WP_098194429.1">
    <property type="nucleotide sequence ID" value="NZ_CP023777.1"/>
</dbReference>
<comment type="cofactor">
    <cofactor evidence="1">
        <name>Mg(2+)</name>
        <dbReference type="ChEBI" id="CHEBI:18420"/>
    </cofactor>
</comment>
<proteinExistence type="inferred from homology"/>
<evidence type="ECO:0000313" key="3">
    <source>
        <dbReference type="Proteomes" id="UP000220133"/>
    </source>
</evidence>
<dbReference type="EMBL" id="CP023777">
    <property type="protein sequence ID" value="ATL48052.1"/>
    <property type="molecule type" value="Genomic_DNA"/>
</dbReference>
<accession>A0A291QVZ9</accession>
<dbReference type="SUPFAM" id="SSF48576">
    <property type="entry name" value="Terpenoid synthases"/>
    <property type="match status" value="1"/>
</dbReference>
<dbReference type="GO" id="GO:0010333">
    <property type="term" value="F:terpene synthase activity"/>
    <property type="evidence" value="ECO:0007669"/>
    <property type="project" value="InterPro"/>
</dbReference>
<keyword evidence="3" id="KW-1185">Reference proteome</keyword>
<keyword evidence="1" id="KW-0460">Magnesium</keyword>
<keyword evidence="1" id="KW-0479">Metal-binding</keyword>
<dbReference type="PANTHER" id="PTHR35201:SF4">
    <property type="entry name" value="BETA-PINACENE SYNTHASE-RELATED"/>
    <property type="match status" value="1"/>
</dbReference>
<dbReference type="PANTHER" id="PTHR35201">
    <property type="entry name" value="TERPENE SYNTHASE"/>
    <property type="match status" value="1"/>
</dbReference>
<dbReference type="EC" id="4.2.3.-" evidence="1"/>
<dbReference type="InterPro" id="IPR008949">
    <property type="entry name" value="Isoprenoid_synthase_dom_sf"/>
</dbReference>
<dbReference type="Gene3D" id="1.10.600.10">
    <property type="entry name" value="Farnesyl Diphosphate Synthase"/>
    <property type="match status" value="1"/>
</dbReference>
<dbReference type="SFLD" id="SFLDG01020">
    <property type="entry name" value="Terpene_Cyclase_Like_2"/>
    <property type="match status" value="1"/>
</dbReference>
<dbReference type="KEGG" id="cbae:COR50_13245"/>
<comment type="similarity">
    <text evidence="1">Belongs to the terpene synthase family.</text>
</comment>